<evidence type="ECO:0000313" key="2">
    <source>
        <dbReference type="EMBL" id="SDF96276.1"/>
    </source>
</evidence>
<gene>
    <name evidence="2" type="ORF">SAMN05421791_10250</name>
</gene>
<reference evidence="2 3" key="1">
    <citation type="submission" date="2016-10" db="EMBL/GenBank/DDBJ databases">
        <authorList>
            <person name="de Groot N.N."/>
        </authorList>
    </citation>
    <scope>NUCLEOTIDE SEQUENCE [LARGE SCALE GENOMIC DNA]</scope>
    <source>
        <strain evidence="2 3">ATCC BAA-466</strain>
    </source>
</reference>
<keyword evidence="1" id="KW-0812">Transmembrane</keyword>
<accession>A0A1G7QCN3</accession>
<dbReference type="AlphaFoldDB" id="A0A1G7QCN3"/>
<proteinExistence type="predicted"/>
<organism evidence="2 3">
    <name type="scientific">Facklamia miroungae</name>
    <dbReference type="NCBI Taxonomy" id="120956"/>
    <lineage>
        <taxon>Bacteria</taxon>
        <taxon>Bacillati</taxon>
        <taxon>Bacillota</taxon>
        <taxon>Bacilli</taxon>
        <taxon>Lactobacillales</taxon>
        <taxon>Aerococcaceae</taxon>
        <taxon>Facklamia</taxon>
    </lineage>
</organism>
<evidence type="ECO:0000256" key="1">
    <source>
        <dbReference type="SAM" id="Phobius"/>
    </source>
</evidence>
<keyword evidence="3" id="KW-1185">Reference proteome</keyword>
<feature type="transmembrane region" description="Helical" evidence="1">
    <location>
        <begin position="52"/>
        <end position="72"/>
    </location>
</feature>
<feature type="transmembrane region" description="Helical" evidence="1">
    <location>
        <begin position="28"/>
        <end position="46"/>
    </location>
</feature>
<dbReference type="EMBL" id="FNCK01000002">
    <property type="protein sequence ID" value="SDF96276.1"/>
    <property type="molecule type" value="Genomic_DNA"/>
</dbReference>
<sequence>MEKILNYIGVHTTSTHTEQRVNKNAGHILGLCIAFIPLGILTIISFKQELNLYPISTLIEGYLIGTFGYRAFKYFQRTSLLASLPYIVFIVFLIYLFMLHFQNAINF</sequence>
<keyword evidence="1" id="KW-0472">Membrane</keyword>
<keyword evidence="1" id="KW-1133">Transmembrane helix</keyword>
<name>A0A1G7QCN3_9LACT</name>
<dbReference type="Proteomes" id="UP000199708">
    <property type="component" value="Unassembled WGS sequence"/>
</dbReference>
<evidence type="ECO:0000313" key="3">
    <source>
        <dbReference type="Proteomes" id="UP000199708"/>
    </source>
</evidence>
<protein>
    <submittedName>
        <fullName evidence="2">Uncharacterized protein</fullName>
    </submittedName>
</protein>
<dbReference type="RefSeq" id="WP_090289146.1">
    <property type="nucleotide sequence ID" value="NZ_FNCK01000002.1"/>
</dbReference>
<feature type="transmembrane region" description="Helical" evidence="1">
    <location>
        <begin position="84"/>
        <end position="101"/>
    </location>
</feature>